<evidence type="ECO:0000313" key="2">
    <source>
        <dbReference type="EMBL" id="QMT40837.1"/>
    </source>
</evidence>
<organism evidence="2 3">
    <name type="scientific">Neisseria shayeganii</name>
    <dbReference type="NCBI Taxonomy" id="607712"/>
    <lineage>
        <taxon>Bacteria</taxon>
        <taxon>Pseudomonadati</taxon>
        <taxon>Pseudomonadota</taxon>
        <taxon>Betaproteobacteria</taxon>
        <taxon>Neisseriales</taxon>
        <taxon>Neisseriaceae</taxon>
        <taxon>Neisseria</taxon>
    </lineage>
</organism>
<accession>A0A7D7N9W6</accession>
<proteinExistence type="predicted"/>
<keyword evidence="1" id="KW-1133">Transmembrane helix</keyword>
<dbReference type="RefSeq" id="WP_182122434.1">
    <property type="nucleotide sequence ID" value="NZ_CP059567.1"/>
</dbReference>
<name>A0A7D7N9W6_9NEIS</name>
<dbReference type="KEGG" id="nsg:H3L94_01900"/>
<evidence type="ECO:0000256" key="1">
    <source>
        <dbReference type="SAM" id="Phobius"/>
    </source>
</evidence>
<gene>
    <name evidence="2" type="ORF">H3L94_01900</name>
</gene>
<protein>
    <submittedName>
        <fullName evidence="2">Uncharacterized protein</fullName>
    </submittedName>
</protein>
<feature type="transmembrane region" description="Helical" evidence="1">
    <location>
        <begin position="20"/>
        <end position="44"/>
    </location>
</feature>
<dbReference type="AlphaFoldDB" id="A0A7D7N9W6"/>
<dbReference type="EMBL" id="CP059567">
    <property type="protein sequence ID" value="QMT40837.1"/>
    <property type="molecule type" value="Genomic_DNA"/>
</dbReference>
<reference evidence="2 3" key="1">
    <citation type="submission" date="2020-07" db="EMBL/GenBank/DDBJ databases">
        <title>Genomic diversity of species in the Neisseriaceae family.</title>
        <authorList>
            <person name="Vincent A.T."/>
            <person name="Bernet E."/>
            <person name="Veyrier F.J."/>
        </authorList>
    </citation>
    <scope>NUCLEOTIDE SEQUENCE [LARGE SCALE GENOMIC DNA]</scope>
    <source>
        <strain evidence="2 3">DSM 22244</strain>
    </source>
</reference>
<keyword evidence="1" id="KW-0472">Membrane</keyword>
<sequence length="105" mass="11866">MFNKAQVWLNTLFGVLLGNIPPLLVVVCVPFAPRLIGAIFLFILPRTSKILLSLQLLTGIIAPSCNPYAGACSILREQNLVNQETGRYFTIPFKTRKRKHHERFT</sequence>
<dbReference type="Proteomes" id="UP000514752">
    <property type="component" value="Chromosome"/>
</dbReference>
<evidence type="ECO:0000313" key="3">
    <source>
        <dbReference type="Proteomes" id="UP000514752"/>
    </source>
</evidence>
<keyword evidence="1" id="KW-0812">Transmembrane</keyword>